<reference evidence="2" key="1">
    <citation type="submission" date="2020-06" db="EMBL/GenBank/DDBJ databases">
        <authorList>
            <person name="Li T."/>
            <person name="Hu X."/>
            <person name="Zhang T."/>
            <person name="Song X."/>
            <person name="Zhang H."/>
            <person name="Dai N."/>
            <person name="Sheng W."/>
            <person name="Hou X."/>
            <person name="Wei L."/>
        </authorList>
    </citation>
    <scope>NUCLEOTIDE SEQUENCE</scope>
    <source>
        <strain evidence="2">KEN1</strain>
        <tissue evidence="2">Leaf</tissue>
    </source>
</reference>
<gene>
    <name evidence="2" type="ORF">Slati_3513500</name>
</gene>
<proteinExistence type="predicted"/>
<feature type="region of interest" description="Disordered" evidence="1">
    <location>
        <begin position="93"/>
        <end position="126"/>
    </location>
</feature>
<evidence type="ECO:0000313" key="2">
    <source>
        <dbReference type="EMBL" id="KAL0416816.1"/>
    </source>
</evidence>
<accession>A0AAW2UN61</accession>
<organism evidence="2">
    <name type="scientific">Sesamum latifolium</name>
    <dbReference type="NCBI Taxonomy" id="2727402"/>
    <lineage>
        <taxon>Eukaryota</taxon>
        <taxon>Viridiplantae</taxon>
        <taxon>Streptophyta</taxon>
        <taxon>Embryophyta</taxon>
        <taxon>Tracheophyta</taxon>
        <taxon>Spermatophyta</taxon>
        <taxon>Magnoliopsida</taxon>
        <taxon>eudicotyledons</taxon>
        <taxon>Gunneridae</taxon>
        <taxon>Pentapetalae</taxon>
        <taxon>asterids</taxon>
        <taxon>lamiids</taxon>
        <taxon>Lamiales</taxon>
        <taxon>Pedaliaceae</taxon>
        <taxon>Sesamum</taxon>
    </lineage>
</organism>
<dbReference type="AlphaFoldDB" id="A0AAW2UN61"/>
<name>A0AAW2UN61_9LAMI</name>
<dbReference type="EMBL" id="JACGWN010000012">
    <property type="protein sequence ID" value="KAL0416816.1"/>
    <property type="molecule type" value="Genomic_DNA"/>
</dbReference>
<comment type="caution">
    <text evidence="2">The sequence shown here is derived from an EMBL/GenBank/DDBJ whole genome shotgun (WGS) entry which is preliminary data.</text>
</comment>
<protein>
    <submittedName>
        <fullName evidence="2">Uncharacterized protein</fullName>
    </submittedName>
</protein>
<reference evidence="2" key="2">
    <citation type="journal article" date="2024" name="Plant">
        <title>Genomic evolution and insights into agronomic trait innovations of Sesamum species.</title>
        <authorList>
            <person name="Miao H."/>
            <person name="Wang L."/>
            <person name="Qu L."/>
            <person name="Liu H."/>
            <person name="Sun Y."/>
            <person name="Le M."/>
            <person name="Wang Q."/>
            <person name="Wei S."/>
            <person name="Zheng Y."/>
            <person name="Lin W."/>
            <person name="Duan Y."/>
            <person name="Cao H."/>
            <person name="Xiong S."/>
            <person name="Wang X."/>
            <person name="Wei L."/>
            <person name="Li C."/>
            <person name="Ma Q."/>
            <person name="Ju M."/>
            <person name="Zhao R."/>
            <person name="Li G."/>
            <person name="Mu C."/>
            <person name="Tian Q."/>
            <person name="Mei H."/>
            <person name="Zhang T."/>
            <person name="Gao T."/>
            <person name="Zhang H."/>
        </authorList>
    </citation>
    <scope>NUCLEOTIDE SEQUENCE</scope>
    <source>
        <strain evidence="2">KEN1</strain>
    </source>
</reference>
<feature type="compositionally biased region" description="Basic residues" evidence="1">
    <location>
        <begin position="103"/>
        <end position="114"/>
    </location>
</feature>
<sequence length="126" mass="13843">MSPAIGPTTIINQHSVQPLPQAPVSSAAIVPGVQIPLHRQGNQSRLTDTILKLLHCKPDITTVTTNLTKISHSVKVSHHQPWLILNRLLGEPEIPTAGDAHPRHSPHKPQKSKQRYGYVVSTQNNE</sequence>
<evidence type="ECO:0000256" key="1">
    <source>
        <dbReference type="SAM" id="MobiDB-lite"/>
    </source>
</evidence>